<evidence type="ECO:0000313" key="2">
    <source>
        <dbReference type="EMBL" id="UOQ65513.1"/>
    </source>
</evidence>
<gene>
    <name evidence="2" type="ORF">MUN86_18500</name>
</gene>
<accession>A0ABY4G3R8</accession>
<reference evidence="2" key="1">
    <citation type="submission" date="2022-04" db="EMBL/GenBank/DDBJ databases">
        <title>Hymenobacter sp. isolated from the air.</title>
        <authorList>
            <person name="Won M."/>
            <person name="Lee C.-M."/>
            <person name="Woen H.-Y."/>
            <person name="Kwon S.-W."/>
        </authorList>
    </citation>
    <scope>NUCLEOTIDE SEQUENCE</scope>
    <source>
        <strain evidence="2">5420S-77</strain>
    </source>
</reference>
<evidence type="ECO:0000313" key="3">
    <source>
        <dbReference type="Proteomes" id="UP000830401"/>
    </source>
</evidence>
<keyword evidence="3" id="KW-1185">Reference proteome</keyword>
<feature type="signal peptide" evidence="1">
    <location>
        <begin position="1"/>
        <end position="22"/>
    </location>
</feature>
<evidence type="ECO:0000256" key="1">
    <source>
        <dbReference type="SAM" id="SignalP"/>
    </source>
</evidence>
<feature type="chain" id="PRO_5045110368" description="Fibronectin type III domain-containing protein" evidence="1">
    <location>
        <begin position="23"/>
        <end position="138"/>
    </location>
</feature>
<organism evidence="2 3">
    <name type="scientific">Hymenobacter volaticus</name>
    <dbReference type="NCBI Taxonomy" id="2932254"/>
    <lineage>
        <taxon>Bacteria</taxon>
        <taxon>Pseudomonadati</taxon>
        <taxon>Bacteroidota</taxon>
        <taxon>Cytophagia</taxon>
        <taxon>Cytophagales</taxon>
        <taxon>Hymenobacteraceae</taxon>
        <taxon>Hymenobacter</taxon>
    </lineage>
</organism>
<evidence type="ECO:0008006" key="4">
    <source>
        <dbReference type="Google" id="ProtNLM"/>
    </source>
</evidence>
<protein>
    <recommendedName>
        <fullName evidence="4">Fibronectin type III domain-containing protein</fullName>
    </recommendedName>
</protein>
<dbReference type="InterPro" id="IPR013783">
    <property type="entry name" value="Ig-like_fold"/>
</dbReference>
<proteinExistence type="predicted"/>
<dbReference type="RefSeq" id="WP_245119519.1">
    <property type="nucleotide sequence ID" value="NZ_CP095061.1"/>
</dbReference>
<name>A0ABY4G3R8_9BACT</name>
<keyword evidence="1" id="KW-0732">Signal</keyword>
<dbReference type="Gene3D" id="2.60.40.10">
    <property type="entry name" value="Immunoglobulins"/>
    <property type="match status" value="1"/>
</dbReference>
<sequence>MLQKASVSLFLLVLLGVSLAFGATVTLFQASYDNSTVRVVWEVANESGVHNYDLYRKANNEPTFTKLTTLSPSGQSRYQYLDADVYRGPANSASALGSPFTYRLTVRTTTGDQSYNSTLGQTPSAVQRSWGSIKSMFR</sequence>
<dbReference type="Proteomes" id="UP000830401">
    <property type="component" value="Chromosome"/>
</dbReference>
<dbReference type="EMBL" id="CP095061">
    <property type="protein sequence ID" value="UOQ65513.1"/>
    <property type="molecule type" value="Genomic_DNA"/>
</dbReference>